<dbReference type="EMBL" id="FOTL01000031">
    <property type="protein sequence ID" value="SFL72420.1"/>
    <property type="molecule type" value="Genomic_DNA"/>
</dbReference>
<keyword evidence="3" id="KW-1185">Reference proteome</keyword>
<dbReference type="EMBL" id="CP014265">
    <property type="protein sequence ID" value="AMK15184.1"/>
    <property type="molecule type" value="Genomic_DNA"/>
</dbReference>
<dbReference type="GeneID" id="43508619"/>
<gene>
    <name evidence="2" type="ORF">SAMN02910297_01608</name>
    <name evidence="1" type="ORF">YLM1_0627</name>
</gene>
<organism evidence="1 3">
    <name type="scientific">Methanobrevibacter olleyae</name>
    <dbReference type="NCBI Taxonomy" id="294671"/>
    <lineage>
        <taxon>Archaea</taxon>
        <taxon>Methanobacteriati</taxon>
        <taxon>Methanobacteriota</taxon>
        <taxon>Methanomada group</taxon>
        <taxon>Methanobacteria</taxon>
        <taxon>Methanobacteriales</taxon>
        <taxon>Methanobacteriaceae</taxon>
        <taxon>Methanobrevibacter</taxon>
    </lineage>
</organism>
<dbReference type="STRING" id="294671.YLM1_0627"/>
<reference evidence="3" key="2">
    <citation type="submission" date="2016-02" db="EMBL/GenBank/DDBJ databases">
        <title>The draft genome sequence of the rumen methanogen Methanobrevibacter olleyae YLM1.</title>
        <authorList>
            <consortium name="New Zealand Agricultural Greenhouse Gas Research Centre/Pastoral Greenhouse Gas Research Consortium"/>
            <person name="Kelly W.J."/>
            <person name="Li D."/>
            <person name="Lambie S.C."/>
            <person name="Attwood G.T."/>
            <person name="Altermann E."/>
            <person name="Leahy S.C."/>
        </authorList>
    </citation>
    <scope>NUCLEOTIDE SEQUENCE [LARGE SCALE GENOMIC DNA]</scope>
    <source>
        <strain evidence="3">YLM1</strain>
    </source>
</reference>
<reference evidence="1 3" key="1">
    <citation type="journal article" date="2016" name="Genome Announc.">
        <title>Draft Genome Sequence of the Rumen Methanogen Methanobrevibacter olleyae YLM1.</title>
        <authorList>
            <person name="Kelly W.J."/>
            <person name="Li D."/>
            <person name="Lambie S.C."/>
            <person name="Cox F."/>
            <person name="Attwood G.T."/>
            <person name="Altermann E."/>
            <person name="Leahy S.C."/>
        </authorList>
    </citation>
    <scope>NUCLEOTIDE SEQUENCE [LARGE SCALE GENOMIC DNA]</scope>
    <source>
        <strain evidence="1 3">YLM1</strain>
    </source>
</reference>
<name>A0A126QZD8_METOL</name>
<dbReference type="RefSeq" id="WP_158499587.1">
    <property type="nucleotide sequence ID" value="NZ_CP014265.1"/>
</dbReference>
<evidence type="ECO:0000313" key="1">
    <source>
        <dbReference type="EMBL" id="AMK15184.1"/>
    </source>
</evidence>
<reference evidence="4" key="3">
    <citation type="submission" date="2016-10" db="EMBL/GenBank/DDBJ databases">
        <authorList>
            <person name="Varghese N."/>
        </authorList>
    </citation>
    <scope>NUCLEOTIDE SEQUENCE [LARGE SCALE GENOMIC DNA]</scope>
    <source>
        <strain evidence="4">DSM 16632</strain>
    </source>
</reference>
<sequence>MLMKKLLSYHTKVNYATSKTKSLKVGFPKEISEILDVDAKIVLNGVLI</sequence>
<dbReference type="AlphaFoldDB" id="A0A126QZD8"/>
<evidence type="ECO:0000313" key="4">
    <source>
        <dbReference type="Proteomes" id="UP000183442"/>
    </source>
</evidence>
<accession>A0A126QZD8</accession>
<dbReference type="Proteomes" id="UP000066376">
    <property type="component" value="Chromosome"/>
</dbReference>
<dbReference type="Proteomes" id="UP000183442">
    <property type="component" value="Unassembled WGS sequence"/>
</dbReference>
<evidence type="ECO:0000313" key="3">
    <source>
        <dbReference type="Proteomes" id="UP000066376"/>
    </source>
</evidence>
<reference evidence="2" key="4">
    <citation type="submission" date="2016-10" db="EMBL/GenBank/DDBJ databases">
        <authorList>
            <person name="de Groot N.N."/>
        </authorList>
    </citation>
    <scope>NUCLEOTIDE SEQUENCE [LARGE SCALE GENOMIC DNA]</scope>
    <source>
        <strain evidence="2">DSM 16632</strain>
    </source>
</reference>
<dbReference type="PATRIC" id="fig|294671.3.peg.651"/>
<proteinExistence type="predicted"/>
<evidence type="ECO:0000313" key="2">
    <source>
        <dbReference type="EMBL" id="SFL72420.1"/>
    </source>
</evidence>
<protein>
    <submittedName>
        <fullName evidence="1">Uncharacterized protein</fullName>
    </submittedName>
</protein>
<dbReference type="KEGG" id="mol:YLM1_0627"/>